<comment type="caution">
    <text evidence="1">The sequence shown here is derived from an EMBL/GenBank/DDBJ whole genome shotgun (WGS) entry which is preliminary data.</text>
</comment>
<dbReference type="AlphaFoldDB" id="A0A9X0SPK6"/>
<dbReference type="PANTHER" id="PTHR38440">
    <property type="entry name" value="UPF0398 PROTEIN YPSA"/>
    <property type="match status" value="1"/>
</dbReference>
<sequence>MIIVVTGHRPKKLNNIYDIYHPMYVSIGREMRDFILEQITLLEDGEKLRLVTGMALGIDTVFALIALKLKKMFPEKIILHCAVPCASQEDPWRKADKDRYHRILHEADEVVFVSREKYVDEQTMYDRDEYMVDMLAVERGYLLAVWNGIPNGGTYHTIEYAQGKSESIQTIDPNRHMQ</sequence>
<dbReference type="PANTHER" id="PTHR38440:SF1">
    <property type="entry name" value="UPF0398 PROTEIN SPR0331"/>
    <property type="match status" value="1"/>
</dbReference>
<dbReference type="InterPro" id="IPR010697">
    <property type="entry name" value="YspA"/>
</dbReference>
<dbReference type="Gene3D" id="3.40.50.450">
    <property type="match status" value="1"/>
</dbReference>
<name>A0A9X0SPK6_BACCE</name>
<reference evidence="1 2" key="1">
    <citation type="submission" date="2015-12" db="EMBL/GenBank/DDBJ databases">
        <title>Bacillus cereus Group isolate.</title>
        <authorList>
            <person name="Kovac J."/>
        </authorList>
    </citation>
    <scope>NUCLEOTIDE SEQUENCE [LARGE SCALE GENOMIC DNA]</scope>
    <source>
        <strain evidence="1 2">FSL K6-0073</strain>
    </source>
</reference>
<dbReference type="EMBL" id="LOMO01000001">
    <property type="protein sequence ID" value="KXY51365.1"/>
    <property type="molecule type" value="Genomic_DNA"/>
</dbReference>
<accession>A0A9X0SPK6</accession>
<evidence type="ECO:0000313" key="1">
    <source>
        <dbReference type="EMBL" id="KXY51365.1"/>
    </source>
</evidence>
<proteinExistence type="predicted"/>
<organism evidence="1 2">
    <name type="scientific">Bacillus cereus</name>
    <dbReference type="NCBI Taxonomy" id="1396"/>
    <lineage>
        <taxon>Bacteria</taxon>
        <taxon>Bacillati</taxon>
        <taxon>Bacillota</taxon>
        <taxon>Bacilli</taxon>
        <taxon>Bacillales</taxon>
        <taxon>Bacillaceae</taxon>
        <taxon>Bacillus</taxon>
        <taxon>Bacillus cereus group</taxon>
    </lineage>
</organism>
<evidence type="ECO:0000313" key="2">
    <source>
        <dbReference type="Proteomes" id="UP000075476"/>
    </source>
</evidence>
<dbReference type="Proteomes" id="UP000075476">
    <property type="component" value="Unassembled WGS sequence"/>
</dbReference>
<dbReference type="Pfam" id="PF06908">
    <property type="entry name" value="YpsA"/>
    <property type="match status" value="1"/>
</dbReference>
<dbReference type="RefSeq" id="WP_061662700.1">
    <property type="nucleotide sequence ID" value="NZ_LOMO01000001.1"/>
</dbReference>
<dbReference type="SUPFAM" id="SSF102405">
    <property type="entry name" value="MCP/YpsA-like"/>
    <property type="match status" value="1"/>
</dbReference>
<evidence type="ECO:0008006" key="3">
    <source>
        <dbReference type="Google" id="ProtNLM"/>
    </source>
</evidence>
<gene>
    <name evidence="1" type="ORF">AT268_33355</name>
</gene>
<protein>
    <recommendedName>
        <fullName evidence="3">DUF1273 domain-containing protein</fullName>
    </recommendedName>
</protein>